<dbReference type="InterPro" id="IPR042098">
    <property type="entry name" value="TauD-like_sf"/>
</dbReference>
<evidence type="ECO:0000256" key="1">
    <source>
        <dbReference type="ARBA" id="ARBA00023002"/>
    </source>
</evidence>
<dbReference type="AlphaFoldDB" id="A0A160TBE2"/>
<accession>A0A160TBE2</accession>
<dbReference type="EMBL" id="CZQC01000050">
    <property type="protein sequence ID" value="CUS41670.1"/>
    <property type="molecule type" value="Genomic_DNA"/>
</dbReference>
<name>A0A160TBE2_9ZZZZ</name>
<keyword evidence="1" id="KW-0560">Oxidoreductase</keyword>
<dbReference type="Pfam" id="PF02668">
    <property type="entry name" value="TauD"/>
    <property type="match status" value="1"/>
</dbReference>
<gene>
    <name evidence="3" type="ORF">MGWOODY_Tha2189</name>
</gene>
<dbReference type="PANTHER" id="PTHR10696">
    <property type="entry name" value="GAMMA-BUTYROBETAINE HYDROXYLASE-RELATED"/>
    <property type="match status" value="1"/>
</dbReference>
<dbReference type="PANTHER" id="PTHR10696:SF53">
    <property type="entry name" value="TYROSINE ISONITRILE DESATURASE"/>
    <property type="match status" value="1"/>
</dbReference>
<dbReference type="Gene3D" id="3.60.130.10">
    <property type="entry name" value="Clavaminate synthase-like"/>
    <property type="match status" value="1"/>
</dbReference>
<reference evidence="3" key="1">
    <citation type="submission" date="2015-10" db="EMBL/GenBank/DDBJ databases">
        <authorList>
            <person name="Gilbert D.G."/>
        </authorList>
    </citation>
    <scope>NUCLEOTIDE SEQUENCE</scope>
</reference>
<evidence type="ECO:0000259" key="2">
    <source>
        <dbReference type="Pfam" id="PF02668"/>
    </source>
</evidence>
<organism evidence="3">
    <name type="scientific">hydrothermal vent metagenome</name>
    <dbReference type="NCBI Taxonomy" id="652676"/>
    <lineage>
        <taxon>unclassified sequences</taxon>
        <taxon>metagenomes</taxon>
        <taxon>ecological metagenomes</taxon>
    </lineage>
</organism>
<dbReference type="SUPFAM" id="SSF51197">
    <property type="entry name" value="Clavaminate synthase-like"/>
    <property type="match status" value="1"/>
</dbReference>
<dbReference type="InterPro" id="IPR003819">
    <property type="entry name" value="TauD/TfdA-like"/>
</dbReference>
<proteinExistence type="predicted"/>
<sequence>MNIENLCEFGGIVHAADNTNLLELPSSYIENLFKDYHLLLFRGFDSLSKDEMVAFSERFGPLLKWDFGYVFDLQIQENPKNHIFREGRLELHWDGSYLGPEKTPKYSFFQCIEGNDFEGGETIFCDSINAFEDSDDEFKSKLKAANITYQTERKAHFGGTLSWPLVCPMTNDGRPVIRYMEAFNEDNEDINPIDVSVDGMDRLNSDAFLRELNAHLYKSKYLYQHRWTKGEFLMFNNNALLHGRNSFQSASDRRRIQRVHIL</sequence>
<dbReference type="InterPro" id="IPR050411">
    <property type="entry name" value="AlphaKG_dependent_hydroxylases"/>
</dbReference>
<feature type="domain" description="TauD/TfdA-like" evidence="2">
    <location>
        <begin position="26"/>
        <end position="259"/>
    </location>
</feature>
<protein>
    <submittedName>
        <fullName evidence="3">PvcB protein, related to amino acid oxidizing enzymes</fullName>
    </submittedName>
</protein>
<dbReference type="GO" id="GO:0016491">
    <property type="term" value="F:oxidoreductase activity"/>
    <property type="evidence" value="ECO:0007669"/>
    <property type="project" value="UniProtKB-KW"/>
</dbReference>
<evidence type="ECO:0000313" key="3">
    <source>
        <dbReference type="EMBL" id="CUS41670.1"/>
    </source>
</evidence>